<dbReference type="GO" id="GO:0043565">
    <property type="term" value="F:sequence-specific DNA binding"/>
    <property type="evidence" value="ECO:0007669"/>
    <property type="project" value="InterPro"/>
</dbReference>
<sequence>MEYFVLPAMLALLLKLSVIFLARDGQGTSRIFMAMVCIFALHNLTEVLVILGLFSGMASEYMLRVYYAVSFFALAYIGLYALEVSARGQTKFLSYSLVVVALVLAALSLMTNFIVAGAESIGYTITAVRGPYYFVFQAFTVFMYFAAMGILWWGYLRASKQQVQIQCLYSVVAILPMVLASIAVLVIMQLGFHFSAALIIPLASSAFLILTLRSETVHGLTDIGRFLKPSERRLTANIVADLTTQYLSDEVSLKEAKDQFERQLLQHNLDRFGNNVSKTARVLGMKRTTIYSMAKKHGISVQDKES</sequence>
<keyword evidence="1" id="KW-0472">Membrane</keyword>
<dbReference type="PRINTS" id="PR01590">
    <property type="entry name" value="HTHFIS"/>
</dbReference>
<accession>A0A395JS19</accession>
<dbReference type="InParanoid" id="A0A395JS19"/>
<dbReference type="AlphaFoldDB" id="A0A395JS19"/>
<keyword evidence="4" id="KW-1185">Reference proteome</keyword>
<feature type="transmembrane region" description="Helical" evidence="1">
    <location>
        <begin position="65"/>
        <end position="82"/>
    </location>
</feature>
<dbReference type="Gene3D" id="1.10.10.60">
    <property type="entry name" value="Homeodomain-like"/>
    <property type="match status" value="1"/>
</dbReference>
<evidence type="ECO:0000259" key="2">
    <source>
        <dbReference type="Pfam" id="PF02954"/>
    </source>
</evidence>
<feature type="transmembrane region" description="Helical" evidence="1">
    <location>
        <begin position="167"/>
        <end position="188"/>
    </location>
</feature>
<dbReference type="EMBL" id="QNRT01000001">
    <property type="protein sequence ID" value="RBP53375.1"/>
    <property type="molecule type" value="Genomic_DNA"/>
</dbReference>
<comment type="caution">
    <text evidence="3">The sequence shown here is derived from an EMBL/GenBank/DDBJ whole genome shotgun (WGS) entry which is preliminary data.</text>
</comment>
<keyword evidence="1" id="KW-0812">Transmembrane</keyword>
<feature type="transmembrane region" description="Helical" evidence="1">
    <location>
        <begin position="31"/>
        <end position="53"/>
    </location>
</feature>
<dbReference type="InterPro" id="IPR009057">
    <property type="entry name" value="Homeodomain-like_sf"/>
</dbReference>
<organism evidence="3 4">
    <name type="scientific">Arenicella xantha</name>
    <dbReference type="NCBI Taxonomy" id="644221"/>
    <lineage>
        <taxon>Bacteria</taxon>
        <taxon>Pseudomonadati</taxon>
        <taxon>Pseudomonadota</taxon>
        <taxon>Gammaproteobacteria</taxon>
        <taxon>Arenicellales</taxon>
        <taxon>Arenicellaceae</taxon>
        <taxon>Arenicella</taxon>
    </lineage>
</organism>
<reference evidence="3 4" key="1">
    <citation type="submission" date="2018-06" db="EMBL/GenBank/DDBJ databases">
        <title>Genomic Encyclopedia of Type Strains, Phase IV (KMG-IV): sequencing the most valuable type-strain genomes for metagenomic binning, comparative biology and taxonomic classification.</title>
        <authorList>
            <person name="Goeker M."/>
        </authorList>
    </citation>
    <scope>NUCLEOTIDE SEQUENCE [LARGE SCALE GENOMIC DNA]</scope>
    <source>
        <strain evidence="3 4">DSM 24032</strain>
    </source>
</reference>
<dbReference type="InterPro" id="IPR002197">
    <property type="entry name" value="HTH_Fis"/>
</dbReference>
<dbReference type="SUPFAM" id="SSF46689">
    <property type="entry name" value="Homeodomain-like"/>
    <property type="match status" value="1"/>
</dbReference>
<evidence type="ECO:0000256" key="1">
    <source>
        <dbReference type="SAM" id="Phobius"/>
    </source>
</evidence>
<keyword evidence="1" id="KW-1133">Transmembrane helix</keyword>
<dbReference type="Pfam" id="PF02954">
    <property type="entry name" value="HTH_8"/>
    <property type="match status" value="1"/>
</dbReference>
<proteinExistence type="predicted"/>
<feature type="transmembrane region" description="Helical" evidence="1">
    <location>
        <begin position="6"/>
        <end position="22"/>
    </location>
</feature>
<feature type="domain" description="DNA binding HTH" evidence="2">
    <location>
        <begin position="259"/>
        <end position="291"/>
    </location>
</feature>
<feature type="transmembrane region" description="Helical" evidence="1">
    <location>
        <begin position="194"/>
        <end position="212"/>
    </location>
</feature>
<dbReference type="Proteomes" id="UP000253083">
    <property type="component" value="Unassembled WGS sequence"/>
</dbReference>
<dbReference type="RefSeq" id="WP_113952951.1">
    <property type="nucleotide sequence ID" value="NZ_QNRT01000001.1"/>
</dbReference>
<evidence type="ECO:0000313" key="3">
    <source>
        <dbReference type="EMBL" id="RBP53375.1"/>
    </source>
</evidence>
<gene>
    <name evidence="3" type="ORF">DFR28_101761</name>
</gene>
<evidence type="ECO:0000313" key="4">
    <source>
        <dbReference type="Proteomes" id="UP000253083"/>
    </source>
</evidence>
<protein>
    <submittedName>
        <fullName evidence="3">Regulatory Fis family protein</fullName>
    </submittedName>
</protein>
<feature type="transmembrane region" description="Helical" evidence="1">
    <location>
        <begin position="94"/>
        <end position="114"/>
    </location>
</feature>
<name>A0A395JS19_9GAMM</name>
<dbReference type="OrthoDB" id="5705271at2"/>
<feature type="transmembrane region" description="Helical" evidence="1">
    <location>
        <begin position="134"/>
        <end position="155"/>
    </location>
</feature>